<feature type="chain" id="PRO_5042900102" description="Smr domain-containing protein" evidence="4">
    <location>
        <begin position="24"/>
        <end position="511"/>
    </location>
</feature>
<gene>
    <name evidence="6" type="ORF">VNO77_11981</name>
</gene>
<dbReference type="Gene3D" id="1.25.40.10">
    <property type="entry name" value="Tetratricopeptide repeat domain"/>
    <property type="match status" value="1"/>
</dbReference>
<evidence type="ECO:0000313" key="7">
    <source>
        <dbReference type="Proteomes" id="UP001367508"/>
    </source>
</evidence>
<evidence type="ECO:0000256" key="4">
    <source>
        <dbReference type="SAM" id="SignalP"/>
    </source>
</evidence>
<dbReference type="NCBIfam" id="TIGR00756">
    <property type="entry name" value="PPR"/>
    <property type="match status" value="1"/>
</dbReference>
<dbReference type="InterPro" id="IPR011990">
    <property type="entry name" value="TPR-like_helical_dom_sf"/>
</dbReference>
<dbReference type="PANTHER" id="PTHR47447">
    <property type="entry name" value="OS03G0856100 PROTEIN"/>
    <property type="match status" value="1"/>
</dbReference>
<dbReference type="PROSITE" id="PS50828">
    <property type="entry name" value="SMR"/>
    <property type="match status" value="1"/>
</dbReference>
<organism evidence="6 7">
    <name type="scientific">Canavalia gladiata</name>
    <name type="common">Sword bean</name>
    <name type="synonym">Dolichos gladiatus</name>
    <dbReference type="NCBI Taxonomy" id="3824"/>
    <lineage>
        <taxon>Eukaryota</taxon>
        <taxon>Viridiplantae</taxon>
        <taxon>Streptophyta</taxon>
        <taxon>Embryophyta</taxon>
        <taxon>Tracheophyta</taxon>
        <taxon>Spermatophyta</taxon>
        <taxon>Magnoliopsida</taxon>
        <taxon>eudicotyledons</taxon>
        <taxon>Gunneridae</taxon>
        <taxon>Pentapetalae</taxon>
        <taxon>rosids</taxon>
        <taxon>fabids</taxon>
        <taxon>Fabales</taxon>
        <taxon>Fabaceae</taxon>
        <taxon>Papilionoideae</taxon>
        <taxon>50 kb inversion clade</taxon>
        <taxon>NPAAA clade</taxon>
        <taxon>indigoferoid/millettioid clade</taxon>
        <taxon>Phaseoleae</taxon>
        <taxon>Canavalia</taxon>
    </lineage>
</organism>
<protein>
    <recommendedName>
        <fullName evidence="5">Smr domain-containing protein</fullName>
    </recommendedName>
</protein>
<proteinExistence type="inferred from homology"/>
<dbReference type="EMBL" id="JAYMYQ010000003">
    <property type="protein sequence ID" value="KAK7343324.1"/>
    <property type="molecule type" value="Genomic_DNA"/>
</dbReference>
<keyword evidence="2" id="KW-0677">Repeat</keyword>
<dbReference type="InterPro" id="IPR002885">
    <property type="entry name" value="PPR_rpt"/>
</dbReference>
<evidence type="ECO:0000256" key="1">
    <source>
        <dbReference type="ARBA" id="ARBA00007626"/>
    </source>
</evidence>
<dbReference type="InterPro" id="IPR002625">
    <property type="entry name" value="Smr_dom"/>
</dbReference>
<dbReference type="InterPro" id="IPR036063">
    <property type="entry name" value="Smr_dom_sf"/>
</dbReference>
<feature type="signal peptide" evidence="4">
    <location>
        <begin position="1"/>
        <end position="23"/>
    </location>
</feature>
<evidence type="ECO:0000256" key="2">
    <source>
        <dbReference type="ARBA" id="ARBA00022737"/>
    </source>
</evidence>
<keyword evidence="7" id="KW-1185">Reference proteome</keyword>
<dbReference type="PANTHER" id="PTHR47447:SF15">
    <property type="entry name" value="OS02G0120000 PROTEIN"/>
    <property type="match status" value="1"/>
</dbReference>
<feature type="domain" description="Smr" evidence="5">
    <location>
        <begin position="413"/>
        <end position="497"/>
    </location>
</feature>
<evidence type="ECO:0000256" key="3">
    <source>
        <dbReference type="PROSITE-ProRule" id="PRU00708"/>
    </source>
</evidence>
<accession>A0AAN9QPH2</accession>
<keyword evidence="4" id="KW-0732">Signal</keyword>
<evidence type="ECO:0000313" key="6">
    <source>
        <dbReference type="EMBL" id="KAK7343324.1"/>
    </source>
</evidence>
<dbReference type="PROSITE" id="PS00018">
    <property type="entry name" value="EF_HAND_1"/>
    <property type="match status" value="1"/>
</dbReference>
<sequence>MGVGSFFFLFLWFGLWGVLSCDGMEWRYVYGCDDDDDGMLSHEEVARMVIVMGLGFGLGSGQHCPREVLSWKWKQPQSQSQARVVRMESCTLTKQGERFLTKLTTSSATTENLIRRFVQASPKSVVLTTLSHLLSPSTSYPHLSSLALPLYASITEAPWFTWNPTTVAQLAALLHKLGRHQQSETLISETTSKLESRKRDLALFYGKLMESHSKRSSKTGFDVAYCYLNQLLRTSSSVYVKRRAYEYMVSGLCAMDRPHEAELLVQDLTENGGLQPSAFEFKSIMYGYGRLGLFQDLHRVLDWMEKCGFVIDTVCYNMVLSTYGVHGEHVKMVSWLRRMTNSGVPFSIRTYNSVSNSCPTIMRMIGELNDLPFSIQELNATLEEGEGMVVRELLESTMIFGEVMVCDSLETKLDLHGFHLGSSYLIMLLWLEEMQRRLNDPNYEIPAEITVVCGSGKHSTVRGESPVRVLVQKMMVNLGGPLKLDRKNNGCFIAKGKAVKNWLCELRKPVD</sequence>
<dbReference type="Gene3D" id="3.30.1370.110">
    <property type="match status" value="1"/>
</dbReference>
<comment type="caution">
    <text evidence="6">The sequence shown here is derived from an EMBL/GenBank/DDBJ whole genome shotgun (WGS) entry which is preliminary data.</text>
</comment>
<evidence type="ECO:0000259" key="5">
    <source>
        <dbReference type="PROSITE" id="PS50828"/>
    </source>
</evidence>
<comment type="similarity">
    <text evidence="1">Belongs to the PPR family. P subfamily.</text>
</comment>
<dbReference type="PROSITE" id="PS51375">
    <property type="entry name" value="PPR"/>
    <property type="match status" value="1"/>
</dbReference>
<dbReference type="AlphaFoldDB" id="A0AAN9QPH2"/>
<feature type="repeat" description="PPR" evidence="3">
    <location>
        <begin position="312"/>
        <end position="346"/>
    </location>
</feature>
<dbReference type="InterPro" id="IPR018247">
    <property type="entry name" value="EF_Hand_1_Ca_BS"/>
</dbReference>
<name>A0AAN9QPH2_CANGL</name>
<dbReference type="SUPFAM" id="SSF160443">
    <property type="entry name" value="SMR domain-like"/>
    <property type="match status" value="1"/>
</dbReference>
<dbReference type="Proteomes" id="UP001367508">
    <property type="component" value="Unassembled WGS sequence"/>
</dbReference>
<dbReference type="SMART" id="SM00463">
    <property type="entry name" value="SMR"/>
    <property type="match status" value="1"/>
</dbReference>
<reference evidence="6 7" key="1">
    <citation type="submission" date="2024-01" db="EMBL/GenBank/DDBJ databases">
        <title>The genomes of 5 underutilized Papilionoideae crops provide insights into root nodulation and disease resistanc.</title>
        <authorList>
            <person name="Jiang F."/>
        </authorList>
    </citation>
    <scope>NUCLEOTIDE SEQUENCE [LARGE SCALE GENOMIC DNA]</scope>
    <source>
        <strain evidence="6">LVBAO_FW01</strain>
        <tissue evidence="6">Leaves</tissue>
    </source>
</reference>